<proteinExistence type="predicted"/>
<feature type="transmembrane region" description="Helical" evidence="5">
    <location>
        <begin position="300"/>
        <end position="323"/>
    </location>
</feature>
<evidence type="ECO:0000256" key="5">
    <source>
        <dbReference type="SAM" id="Phobius"/>
    </source>
</evidence>
<name>T0ZL55_9ZZZZ</name>
<keyword evidence="2 5" id="KW-0812">Transmembrane</keyword>
<reference evidence="7" key="2">
    <citation type="journal article" date="2014" name="ISME J.">
        <title>Microbial stratification in low pH oxic and suboxic macroscopic growths along an acid mine drainage.</title>
        <authorList>
            <person name="Mendez-Garcia C."/>
            <person name="Mesa V."/>
            <person name="Sprenger R.R."/>
            <person name="Richter M."/>
            <person name="Diez M.S."/>
            <person name="Solano J."/>
            <person name="Bargiela R."/>
            <person name="Golyshina O.V."/>
            <person name="Manteca A."/>
            <person name="Ramos J.L."/>
            <person name="Gallego J.R."/>
            <person name="Llorente I."/>
            <person name="Martins Dos Santos V.A."/>
            <person name="Jensen O.N."/>
            <person name="Pelaez A.I."/>
            <person name="Sanchez J."/>
            <person name="Ferrer M."/>
        </authorList>
    </citation>
    <scope>NUCLEOTIDE SEQUENCE</scope>
</reference>
<feature type="transmembrane region" description="Helical" evidence="5">
    <location>
        <begin position="413"/>
        <end position="438"/>
    </location>
</feature>
<feature type="transmembrane region" description="Helical" evidence="5">
    <location>
        <begin position="61"/>
        <end position="81"/>
    </location>
</feature>
<feature type="transmembrane region" description="Helical" evidence="5">
    <location>
        <begin position="121"/>
        <end position="139"/>
    </location>
</feature>
<evidence type="ECO:0000259" key="6">
    <source>
        <dbReference type="Pfam" id="PF00324"/>
    </source>
</evidence>
<evidence type="ECO:0000256" key="1">
    <source>
        <dbReference type="ARBA" id="ARBA00004141"/>
    </source>
</evidence>
<feature type="domain" description="Amino acid permease/ SLC12A" evidence="6">
    <location>
        <begin position="31"/>
        <end position="404"/>
    </location>
</feature>
<organism evidence="7">
    <name type="scientific">mine drainage metagenome</name>
    <dbReference type="NCBI Taxonomy" id="410659"/>
    <lineage>
        <taxon>unclassified sequences</taxon>
        <taxon>metagenomes</taxon>
        <taxon>ecological metagenomes</taxon>
    </lineage>
</organism>
<feature type="transmembrane region" description="Helical" evidence="5">
    <location>
        <begin position="249"/>
        <end position="275"/>
    </location>
</feature>
<feature type="transmembrane region" description="Helical" evidence="5">
    <location>
        <begin position="444"/>
        <end position="460"/>
    </location>
</feature>
<feature type="transmembrane region" description="Helical" evidence="5">
    <location>
        <begin position="93"/>
        <end position="114"/>
    </location>
</feature>
<keyword evidence="3 5" id="KW-1133">Transmembrane helix</keyword>
<comment type="caution">
    <text evidence="7">The sequence shown here is derived from an EMBL/GenBank/DDBJ whole genome shotgun (WGS) entry which is preliminary data.</text>
</comment>
<dbReference type="AlphaFoldDB" id="T0ZL55"/>
<dbReference type="PANTHER" id="PTHR42770:SF11">
    <property type="entry name" value="INNER MEMBRANE TRANSPORT PROTEIN YBAT"/>
    <property type="match status" value="1"/>
</dbReference>
<feature type="transmembrane region" description="Helical" evidence="5">
    <location>
        <begin position="213"/>
        <end position="237"/>
    </location>
</feature>
<dbReference type="PIRSF" id="PIRSF006060">
    <property type="entry name" value="AA_transporter"/>
    <property type="match status" value="1"/>
</dbReference>
<evidence type="ECO:0000256" key="2">
    <source>
        <dbReference type="ARBA" id="ARBA00022692"/>
    </source>
</evidence>
<keyword evidence="4 5" id="KW-0472">Membrane</keyword>
<feature type="transmembrane region" description="Helical" evidence="5">
    <location>
        <begin position="172"/>
        <end position="193"/>
    </location>
</feature>
<dbReference type="InterPro" id="IPR050367">
    <property type="entry name" value="APC_superfamily"/>
</dbReference>
<feature type="transmembrane region" description="Helical" evidence="5">
    <location>
        <begin position="379"/>
        <end position="401"/>
    </location>
</feature>
<protein>
    <submittedName>
        <fullName evidence="7">Amino acid/polyamine transporter I</fullName>
    </submittedName>
</protein>
<dbReference type="InterPro" id="IPR004841">
    <property type="entry name" value="AA-permease/SLC12A_dom"/>
</dbReference>
<accession>T0ZL55</accession>
<reference evidence="7" key="1">
    <citation type="submission" date="2013-08" db="EMBL/GenBank/DDBJ databases">
        <authorList>
            <person name="Mendez C."/>
            <person name="Richter M."/>
            <person name="Ferrer M."/>
            <person name="Sanchez J."/>
        </authorList>
    </citation>
    <scope>NUCLEOTIDE SEQUENCE</scope>
</reference>
<feature type="transmembrane region" description="Helical" evidence="5">
    <location>
        <begin position="145"/>
        <end position="163"/>
    </location>
</feature>
<comment type="subcellular location">
    <subcellularLocation>
        <location evidence="1">Membrane</location>
        <topology evidence="1">Multi-pass membrane protein</topology>
    </subcellularLocation>
</comment>
<dbReference type="Pfam" id="PF00324">
    <property type="entry name" value="AA_permease"/>
    <property type="match status" value="1"/>
</dbReference>
<dbReference type="GO" id="GO:0016020">
    <property type="term" value="C:membrane"/>
    <property type="evidence" value="ECO:0007669"/>
    <property type="project" value="UniProtKB-SubCell"/>
</dbReference>
<dbReference type="EMBL" id="AUZY01007706">
    <property type="protein sequence ID" value="EQD49051.1"/>
    <property type="molecule type" value="Genomic_DNA"/>
</dbReference>
<dbReference type="Gene3D" id="1.20.1740.10">
    <property type="entry name" value="Amino acid/polyamine transporter I"/>
    <property type="match status" value="1"/>
</dbReference>
<dbReference type="GO" id="GO:0055085">
    <property type="term" value="P:transmembrane transport"/>
    <property type="evidence" value="ECO:0007669"/>
    <property type="project" value="InterPro"/>
</dbReference>
<dbReference type="PANTHER" id="PTHR42770">
    <property type="entry name" value="AMINO ACID TRANSPORTER-RELATED"/>
    <property type="match status" value="1"/>
</dbReference>
<gene>
    <name evidence="7" type="ORF">B1B_11812</name>
</gene>
<evidence type="ECO:0000256" key="4">
    <source>
        <dbReference type="ARBA" id="ARBA00023136"/>
    </source>
</evidence>
<evidence type="ECO:0000256" key="3">
    <source>
        <dbReference type="ARBA" id="ARBA00022989"/>
    </source>
</evidence>
<sequence>MKPQDALLMNSDESSAGRTLDRNAVGFWQLTYQSISLIAPAGAMAATLTGAAVYAKGALPLAMLAGVITAAFMINTTVQFAKSIASAGGFYGYIAHGLGSRLAVFGAMLFLLSYFNILTNALVFLGGVFVPGVAAHFLGISLPGWVWWPAALLFYGLILALALRGIRPSLKYAVLTGTLEIGVLLVLSVLLIVSTPHPMSTAVFNPEWAAGGWSGFAHGVLIAMFAVSGSSAAVSLGEETHAPERRIRWAVIAAFLFSSLLFFLMAYALTVAWGYRQMGSFAHSLVPGAILVRHTLKSPALAWLLIALIANSLLAGSLAPLLSSARMVFALARDGVIFPPALGRLDRRNNPAQALIWITIAGAALSLATGFWLGPFKGFIILVTTSSMALFLGHLLANFALGPYARKCGQAHWFFHWLAPGLASLFIASAMVVTFIPPSFPSDLAPLFIFLCLVVVGLRLRQVPPRTLAQAGLLNVIDEGAPPI</sequence>
<feature type="transmembrane region" description="Helical" evidence="5">
    <location>
        <begin position="354"/>
        <end position="373"/>
    </location>
</feature>
<evidence type="ECO:0000313" key="7">
    <source>
        <dbReference type="EMBL" id="EQD49051.1"/>
    </source>
</evidence>